<evidence type="ECO:0000313" key="2">
    <source>
        <dbReference type="EMBL" id="MEA9356447.1"/>
    </source>
</evidence>
<sequence length="242" mass="28163">MHLIVLSFMLSITSSFAALEYSKVEYPGCPENAYCQKNTGEVRRQWLDSLDEFNRSKISESKFNADLQKNNGVPVAGWAMEEAGVLPRIMMWDSPCKQHKQEASKFYISELFRKNLRSSELKEYTNIYFPRVVLVDNNKKVFSMVVPRGDIPTFMDNGSLHYLKEDDGKYYGFLINRDGDIRITKPQIVKELPKEVVCLKEQVDLFMREAPSPTFYQSYHCMDIWDKNSKTYKPILFGRSCN</sequence>
<comment type="caution">
    <text evidence="2">The sequence shown here is derived from an EMBL/GenBank/DDBJ whole genome shotgun (WGS) entry which is preliminary data.</text>
</comment>
<name>A0ABU5VV03_9BACT</name>
<gene>
    <name evidence="2" type="ORF">SHI21_09545</name>
</gene>
<evidence type="ECO:0000313" key="3">
    <source>
        <dbReference type="Proteomes" id="UP001302274"/>
    </source>
</evidence>
<accession>A0ABU5VV03</accession>
<dbReference type="RefSeq" id="WP_323576144.1">
    <property type="nucleotide sequence ID" value="NZ_JAYGJQ010000001.1"/>
</dbReference>
<dbReference type="EMBL" id="JAYGJQ010000001">
    <property type="protein sequence ID" value="MEA9356447.1"/>
    <property type="molecule type" value="Genomic_DNA"/>
</dbReference>
<protein>
    <submittedName>
        <fullName evidence="2">Uncharacterized protein</fullName>
    </submittedName>
</protein>
<dbReference type="Proteomes" id="UP001302274">
    <property type="component" value="Unassembled WGS sequence"/>
</dbReference>
<proteinExistence type="predicted"/>
<feature type="chain" id="PRO_5045883613" evidence="1">
    <location>
        <begin position="18"/>
        <end position="242"/>
    </location>
</feature>
<evidence type="ECO:0000256" key="1">
    <source>
        <dbReference type="SAM" id="SignalP"/>
    </source>
</evidence>
<reference evidence="2 3" key="1">
    <citation type="submission" date="2023-11" db="EMBL/GenBank/DDBJ databases">
        <title>A Novel Polar Bacteriovorax (B. antarcticus) Isolated from the Biocrust in Antarctica.</title>
        <authorList>
            <person name="Mun W."/>
            <person name="Choi S.Y."/>
            <person name="Mitchell R.J."/>
        </authorList>
    </citation>
    <scope>NUCLEOTIDE SEQUENCE [LARGE SCALE GENOMIC DNA]</scope>
    <source>
        <strain evidence="2 3">PP10</strain>
    </source>
</reference>
<organism evidence="2 3">
    <name type="scientific">Bacteriovorax antarcticus</name>
    <dbReference type="NCBI Taxonomy" id="3088717"/>
    <lineage>
        <taxon>Bacteria</taxon>
        <taxon>Pseudomonadati</taxon>
        <taxon>Bdellovibrionota</taxon>
        <taxon>Bacteriovoracia</taxon>
        <taxon>Bacteriovoracales</taxon>
        <taxon>Bacteriovoracaceae</taxon>
        <taxon>Bacteriovorax</taxon>
    </lineage>
</organism>
<keyword evidence="3" id="KW-1185">Reference proteome</keyword>
<feature type="signal peptide" evidence="1">
    <location>
        <begin position="1"/>
        <end position="17"/>
    </location>
</feature>
<keyword evidence="1" id="KW-0732">Signal</keyword>